<dbReference type="Gene3D" id="2.30.30.110">
    <property type="match status" value="1"/>
</dbReference>
<sequence length="113" mass="11949">MSAQYRPFDVVAVAFGEGASAKRRPALIVSNPEFEKATGLVWVAMITTPDHARRFGDIPINDQRAAGLPATSVVRASKLATLAVGKIKRRLGSLSETDRAGARVALRAAAGFS</sequence>
<dbReference type="KEGG" id="caul:KCG34_09230"/>
<dbReference type="SUPFAM" id="SSF50118">
    <property type="entry name" value="Cell growth inhibitor/plasmid maintenance toxic component"/>
    <property type="match status" value="1"/>
</dbReference>
<gene>
    <name evidence="1" type="ORF">KCG34_09230</name>
</gene>
<dbReference type="InterPro" id="IPR011067">
    <property type="entry name" value="Plasmid_toxin/cell-grow_inhib"/>
</dbReference>
<dbReference type="EMBL" id="CP073078">
    <property type="protein sequence ID" value="QUD90020.1"/>
    <property type="molecule type" value="Genomic_DNA"/>
</dbReference>
<dbReference type="AlphaFoldDB" id="A0A975G2N8"/>
<dbReference type="Pfam" id="PF02452">
    <property type="entry name" value="PemK_toxin"/>
    <property type="match status" value="1"/>
</dbReference>
<dbReference type="RefSeq" id="WP_211940071.1">
    <property type="nucleotide sequence ID" value="NZ_CP073078.1"/>
</dbReference>
<reference evidence="1" key="1">
    <citation type="submission" date="2021-04" db="EMBL/GenBank/DDBJ databases">
        <title>The complete genome sequence of Caulobacter sp. S6.</title>
        <authorList>
            <person name="Tang Y."/>
            <person name="Ouyang W."/>
            <person name="Liu Q."/>
            <person name="Huang B."/>
            <person name="Guo Z."/>
            <person name="Lei P."/>
        </authorList>
    </citation>
    <scope>NUCLEOTIDE SEQUENCE</scope>
    <source>
        <strain evidence="1">S6</strain>
    </source>
</reference>
<name>A0A975G2N8_9CAUL</name>
<proteinExistence type="predicted"/>
<evidence type="ECO:0000313" key="1">
    <source>
        <dbReference type="EMBL" id="QUD90020.1"/>
    </source>
</evidence>
<accession>A0A975G2N8</accession>
<dbReference type="Proteomes" id="UP000676409">
    <property type="component" value="Chromosome"/>
</dbReference>
<dbReference type="InterPro" id="IPR003477">
    <property type="entry name" value="PemK-like"/>
</dbReference>
<evidence type="ECO:0000313" key="2">
    <source>
        <dbReference type="Proteomes" id="UP000676409"/>
    </source>
</evidence>
<protein>
    <submittedName>
        <fullName evidence="1">Type II toxin-antitoxin system PemK/MazF family toxin</fullName>
    </submittedName>
</protein>
<keyword evidence="2" id="KW-1185">Reference proteome</keyword>
<organism evidence="1 2">
    <name type="scientific">Phenylobacterium montanum</name>
    <dbReference type="NCBI Taxonomy" id="2823693"/>
    <lineage>
        <taxon>Bacteria</taxon>
        <taxon>Pseudomonadati</taxon>
        <taxon>Pseudomonadota</taxon>
        <taxon>Alphaproteobacteria</taxon>
        <taxon>Caulobacterales</taxon>
        <taxon>Caulobacteraceae</taxon>
        <taxon>Phenylobacterium</taxon>
    </lineage>
</organism>
<dbReference type="GO" id="GO:0003677">
    <property type="term" value="F:DNA binding"/>
    <property type="evidence" value="ECO:0007669"/>
    <property type="project" value="InterPro"/>
</dbReference>